<evidence type="ECO:0000313" key="2">
    <source>
        <dbReference type="EMBL" id="KAK5706495.1"/>
    </source>
</evidence>
<dbReference type="Proteomes" id="UP001310594">
    <property type="component" value="Unassembled WGS sequence"/>
</dbReference>
<evidence type="ECO:0000256" key="1">
    <source>
        <dbReference type="SAM" id="MobiDB-lite"/>
    </source>
</evidence>
<protein>
    <submittedName>
        <fullName evidence="2">Uncharacterized protein</fullName>
    </submittedName>
</protein>
<reference evidence="2" key="1">
    <citation type="submission" date="2023-08" db="EMBL/GenBank/DDBJ databases">
        <title>Black Yeasts Isolated from many extreme environments.</title>
        <authorList>
            <person name="Coleine C."/>
            <person name="Stajich J.E."/>
            <person name="Selbmann L."/>
        </authorList>
    </citation>
    <scope>NUCLEOTIDE SEQUENCE</scope>
    <source>
        <strain evidence="2">CCFEE 5810</strain>
    </source>
</reference>
<comment type="caution">
    <text evidence="2">The sequence shown here is derived from an EMBL/GenBank/DDBJ whole genome shotgun (WGS) entry which is preliminary data.</text>
</comment>
<feature type="compositionally biased region" description="Basic and acidic residues" evidence="1">
    <location>
        <begin position="183"/>
        <end position="196"/>
    </location>
</feature>
<sequence length="253" mass="28581">MPSIKETELEVEFTPTAALVPGDEAELDWFTCHIGMIKGSEKWRGENIDVSNLSFDKCKADLVGQCHRAHNADNPNDFNLLQASRNASISQALKPPFLHFRQLSRLRMILFAKAAAKMRRELEAAAKMRRELEAAAKMRRELEAAAKMMRELEAAAKMRSELEAAAKMRRELEAAAKMRMRARRELEGAEKARRGLEATASKPNVAGGTELDPNTIDLTDDENEGEKQTSLERRPTPTLKIYDLRNMDETRNL</sequence>
<accession>A0AAN7ZVY2</accession>
<dbReference type="EMBL" id="JAVRQU010000002">
    <property type="protein sequence ID" value="KAK5706495.1"/>
    <property type="molecule type" value="Genomic_DNA"/>
</dbReference>
<name>A0AAN7ZVY2_9PEZI</name>
<organism evidence="2 3">
    <name type="scientific">Elasticomyces elasticus</name>
    <dbReference type="NCBI Taxonomy" id="574655"/>
    <lineage>
        <taxon>Eukaryota</taxon>
        <taxon>Fungi</taxon>
        <taxon>Dikarya</taxon>
        <taxon>Ascomycota</taxon>
        <taxon>Pezizomycotina</taxon>
        <taxon>Dothideomycetes</taxon>
        <taxon>Dothideomycetidae</taxon>
        <taxon>Mycosphaerellales</taxon>
        <taxon>Teratosphaeriaceae</taxon>
        <taxon>Elasticomyces</taxon>
    </lineage>
</organism>
<feature type="compositionally biased region" description="Basic and acidic residues" evidence="1">
    <location>
        <begin position="225"/>
        <end position="235"/>
    </location>
</feature>
<evidence type="ECO:0000313" key="3">
    <source>
        <dbReference type="Proteomes" id="UP001310594"/>
    </source>
</evidence>
<proteinExistence type="predicted"/>
<gene>
    <name evidence="2" type="ORF">LTR97_001484</name>
</gene>
<dbReference type="AlphaFoldDB" id="A0AAN7ZVY2"/>
<feature type="region of interest" description="Disordered" evidence="1">
    <location>
        <begin position="183"/>
        <end position="253"/>
    </location>
</feature>
<feature type="compositionally biased region" description="Basic and acidic residues" evidence="1">
    <location>
        <begin position="242"/>
        <end position="253"/>
    </location>
</feature>